<organism evidence="2 3">
    <name type="scientific">Eruca vesicaria subsp. sativa</name>
    <name type="common">Garden rocket</name>
    <name type="synonym">Eruca sativa</name>
    <dbReference type="NCBI Taxonomy" id="29727"/>
    <lineage>
        <taxon>Eukaryota</taxon>
        <taxon>Viridiplantae</taxon>
        <taxon>Streptophyta</taxon>
        <taxon>Embryophyta</taxon>
        <taxon>Tracheophyta</taxon>
        <taxon>Spermatophyta</taxon>
        <taxon>Magnoliopsida</taxon>
        <taxon>eudicotyledons</taxon>
        <taxon>Gunneridae</taxon>
        <taxon>Pentapetalae</taxon>
        <taxon>rosids</taxon>
        <taxon>malvids</taxon>
        <taxon>Brassicales</taxon>
        <taxon>Brassicaceae</taxon>
        <taxon>Brassiceae</taxon>
        <taxon>Eruca</taxon>
    </lineage>
</organism>
<reference evidence="2 3" key="1">
    <citation type="submission" date="2022-03" db="EMBL/GenBank/DDBJ databases">
        <authorList>
            <person name="Macdonald S."/>
            <person name="Ahmed S."/>
            <person name="Newling K."/>
        </authorList>
    </citation>
    <scope>NUCLEOTIDE SEQUENCE [LARGE SCALE GENOMIC DNA]</scope>
</reference>
<protein>
    <recommendedName>
        <fullName evidence="1">Rab3GAP catalytic subunit conserved domain-containing protein</fullName>
    </recommendedName>
</protein>
<accession>A0ABC8LZ21</accession>
<dbReference type="Pfam" id="PF13890">
    <property type="entry name" value="Rab3-GTPase_cat"/>
    <property type="match status" value="1"/>
</dbReference>
<gene>
    <name evidence="2" type="ORF">ERUC_LOCUS41659</name>
</gene>
<evidence type="ECO:0000313" key="2">
    <source>
        <dbReference type="EMBL" id="CAH8389176.1"/>
    </source>
</evidence>
<name>A0ABC8LZ21_ERUVS</name>
<dbReference type="Proteomes" id="UP001642260">
    <property type="component" value="Unassembled WGS sequence"/>
</dbReference>
<dbReference type="InterPro" id="IPR026147">
    <property type="entry name" value="Rab3GAP1_conserved"/>
</dbReference>
<dbReference type="AlphaFoldDB" id="A0ABC8LZ21"/>
<comment type="caution">
    <text evidence="2">The sequence shown here is derived from an EMBL/GenBank/DDBJ whole genome shotgun (WGS) entry which is preliminary data.</text>
</comment>
<dbReference type="PANTHER" id="PTHR21422:SF10">
    <property type="entry name" value="RAB3 GTPASE-ACTIVATING PROTEIN CATALYTIC SUBUNIT"/>
    <property type="match status" value="1"/>
</dbReference>
<evidence type="ECO:0000259" key="1">
    <source>
        <dbReference type="Pfam" id="PF13890"/>
    </source>
</evidence>
<dbReference type="EMBL" id="CAKOAT010820710">
    <property type="protein sequence ID" value="CAH8389176.1"/>
    <property type="molecule type" value="Genomic_DNA"/>
</dbReference>
<dbReference type="InterPro" id="IPR045700">
    <property type="entry name" value="Rab3GAP1"/>
</dbReference>
<evidence type="ECO:0000313" key="3">
    <source>
        <dbReference type="Proteomes" id="UP001642260"/>
    </source>
</evidence>
<dbReference type="PANTHER" id="PTHR21422">
    <property type="entry name" value="RAB3 GTPASE-ACTIVATING PROTEIN CATALYTIC SUBUNIT"/>
    <property type="match status" value="1"/>
</dbReference>
<sequence>MKILMRARCSQLLSDIQAFKAANPGCILEDIVRWHSLSHLTENDTFSGDDSSLLTDPRRLVLVHV</sequence>
<feature type="domain" description="Rab3GAP catalytic subunit conserved" evidence="1">
    <location>
        <begin position="5"/>
        <end position="48"/>
    </location>
</feature>
<proteinExistence type="predicted"/>
<keyword evidence="3" id="KW-1185">Reference proteome</keyword>